<feature type="non-terminal residue" evidence="2">
    <location>
        <position position="100"/>
    </location>
</feature>
<evidence type="ECO:0000256" key="1">
    <source>
        <dbReference type="SAM" id="MobiDB-lite"/>
    </source>
</evidence>
<protein>
    <submittedName>
        <fullName evidence="2">Uncharacterized protein</fullName>
    </submittedName>
</protein>
<sequence length="100" mass="11653">TDWEGLSPFVNGHIKPTDYYINTLRRDFQSSSPLVDIEDIELDSTYIYKKKPRCYVQGDPTDIYKNIPRSELQGDPNDIYKNIPRNDLQGDPTDIYKNIP</sequence>
<evidence type="ECO:0000313" key="2">
    <source>
        <dbReference type="EMBL" id="JAS25065.1"/>
    </source>
</evidence>
<proteinExistence type="predicted"/>
<feature type="region of interest" description="Disordered" evidence="1">
    <location>
        <begin position="66"/>
        <end position="100"/>
    </location>
</feature>
<gene>
    <name evidence="2" type="ORF">g.358</name>
</gene>
<dbReference type="AlphaFoldDB" id="A0A1B6DHH3"/>
<feature type="non-terminal residue" evidence="2">
    <location>
        <position position="1"/>
    </location>
</feature>
<accession>A0A1B6DHH3</accession>
<organism evidence="2">
    <name type="scientific">Clastoptera arizonana</name>
    <name type="common">Arizona spittle bug</name>
    <dbReference type="NCBI Taxonomy" id="38151"/>
    <lineage>
        <taxon>Eukaryota</taxon>
        <taxon>Metazoa</taxon>
        <taxon>Ecdysozoa</taxon>
        <taxon>Arthropoda</taxon>
        <taxon>Hexapoda</taxon>
        <taxon>Insecta</taxon>
        <taxon>Pterygota</taxon>
        <taxon>Neoptera</taxon>
        <taxon>Paraneoptera</taxon>
        <taxon>Hemiptera</taxon>
        <taxon>Auchenorrhyncha</taxon>
        <taxon>Cercopoidea</taxon>
        <taxon>Clastopteridae</taxon>
        <taxon>Clastoptera</taxon>
    </lineage>
</organism>
<reference evidence="2" key="1">
    <citation type="submission" date="2015-12" db="EMBL/GenBank/DDBJ databases">
        <title>De novo transcriptome assembly of four potential Pierce s Disease insect vectors from Arizona vineyards.</title>
        <authorList>
            <person name="Tassone E.E."/>
        </authorList>
    </citation>
    <scope>NUCLEOTIDE SEQUENCE</scope>
</reference>
<dbReference type="EMBL" id="GEDC01012233">
    <property type="protein sequence ID" value="JAS25065.1"/>
    <property type="molecule type" value="Transcribed_RNA"/>
</dbReference>
<name>A0A1B6DHH3_9HEMI</name>